<keyword evidence="3" id="KW-0863">Zinc-finger</keyword>
<evidence type="ECO:0000256" key="7">
    <source>
        <dbReference type="ARBA" id="ARBA00023163"/>
    </source>
</evidence>
<keyword evidence="8" id="KW-0539">Nucleus</keyword>
<evidence type="ECO:0000256" key="8">
    <source>
        <dbReference type="ARBA" id="ARBA00023242"/>
    </source>
</evidence>
<proteinExistence type="predicted"/>
<dbReference type="AlphaFoldDB" id="R0IH84"/>
<sequence length="679" mass="78116">MNHEADQNHEEEQDINCTGQQAAVTTKVLETPDCSGKRKDIPESSVANAKPAKEFKVILSRSPVWDHFTRNKEDRNKCICHYYKKEYCRKYKSGTSNLTMHMATCNQYQAYKENKSQQVIKGNGTVQSGKISEPLFREATNEMLVLGELPLSFVDNVAWRHFSSHANLYRPHTKRTASRDIVHIASYLVITTHFIDAFWLLKKLIIGFKYVSNHKASTIATTLLDCLAEWGIQKVFAIIVDIATTNTLALKMFHRELSLVSNEAFFFDGDYMHVRCSAHIINLIVRDGLQELGKNVKAIRNGVSYVRSSHVRQKSFKLRVDSGKLKRGSLTLDVKTIWNSTYTMLTNAVKYKFSFVKMLLEDRLFHDYFQELDNGNRRVGPPESTEWNAIERLVKFLVIFYNSTLVVSASTNLHAHKCYGEIVTIERNHSFLSSSPDDELKNKADEMLKKFVKYWDGMKNNNKMLIIATICFEKLYGEDTIDSIAMLDSVFYVLDSMYKEYAALYSPRNCASSQTTRAKQHHSTQIREKMDLVDDLGYKRMDMAYKEMVADKADEEVRRELKIYLTYPVENPKLIRGTELDVLSWWRVNSFKYPVLAEMVKDVLAMQVSSVASESAFSTSGRILDPHRSCLTHYMIEVLMCTEQWMRQDIKSGADPTVITSAQLLSEFEMFDQLEKGNL</sequence>
<evidence type="ECO:0000313" key="12">
    <source>
        <dbReference type="Proteomes" id="UP000029121"/>
    </source>
</evidence>
<dbReference type="InterPro" id="IPR008906">
    <property type="entry name" value="HATC_C_dom"/>
</dbReference>
<keyword evidence="4" id="KW-0862">Zinc</keyword>
<dbReference type="PANTHER" id="PTHR46481">
    <property type="entry name" value="ZINC FINGER BED DOMAIN-CONTAINING PROTEIN 4"/>
    <property type="match status" value="1"/>
</dbReference>
<dbReference type="Pfam" id="PF02892">
    <property type="entry name" value="zf-BED"/>
    <property type="match status" value="1"/>
</dbReference>
<keyword evidence="5" id="KW-0805">Transcription regulation</keyword>
<evidence type="ECO:0000313" key="11">
    <source>
        <dbReference type="EMBL" id="EOA37750.1"/>
    </source>
</evidence>
<keyword evidence="2" id="KW-0479">Metal-binding</keyword>
<evidence type="ECO:0000256" key="2">
    <source>
        <dbReference type="ARBA" id="ARBA00022723"/>
    </source>
</evidence>
<keyword evidence="7" id="KW-0804">Transcription</keyword>
<dbReference type="EMBL" id="KB870805">
    <property type="protein sequence ID" value="EOA37750.1"/>
    <property type="molecule type" value="Genomic_DNA"/>
</dbReference>
<feature type="domain" description="BED-type" evidence="9">
    <location>
        <begin position="62"/>
        <end position="104"/>
    </location>
</feature>
<evidence type="ECO:0000256" key="1">
    <source>
        <dbReference type="ARBA" id="ARBA00004123"/>
    </source>
</evidence>
<evidence type="ECO:0000259" key="10">
    <source>
        <dbReference type="Pfam" id="PF05699"/>
    </source>
</evidence>
<name>R0IH84_9BRAS</name>
<dbReference type="Pfam" id="PF05699">
    <property type="entry name" value="Dimer_Tnp_hAT"/>
    <property type="match status" value="1"/>
</dbReference>
<gene>
    <name evidence="11" type="ORF">CARUB_v10012565mg</name>
</gene>
<dbReference type="PANTHER" id="PTHR46481:SF2">
    <property type="entry name" value="BED-TYPE DOMAIN-CONTAINING PROTEIN"/>
    <property type="match status" value="1"/>
</dbReference>
<dbReference type="GO" id="GO:0003677">
    <property type="term" value="F:DNA binding"/>
    <property type="evidence" value="ECO:0007669"/>
    <property type="project" value="UniProtKB-KW"/>
</dbReference>
<dbReference type="InterPro" id="IPR003656">
    <property type="entry name" value="Znf_BED"/>
</dbReference>
<dbReference type="SMART" id="SM00614">
    <property type="entry name" value="ZnF_BED"/>
    <property type="match status" value="1"/>
</dbReference>
<dbReference type="GO" id="GO:0008270">
    <property type="term" value="F:zinc ion binding"/>
    <property type="evidence" value="ECO:0007669"/>
    <property type="project" value="UniProtKB-KW"/>
</dbReference>
<evidence type="ECO:0000256" key="5">
    <source>
        <dbReference type="ARBA" id="ARBA00023015"/>
    </source>
</evidence>
<dbReference type="SUPFAM" id="SSF53098">
    <property type="entry name" value="Ribonuclease H-like"/>
    <property type="match status" value="1"/>
</dbReference>
<keyword evidence="6" id="KW-0238">DNA-binding</keyword>
<accession>R0IH84</accession>
<feature type="domain" description="HAT C-terminal dimerisation" evidence="10">
    <location>
        <begin position="560"/>
        <end position="646"/>
    </location>
</feature>
<comment type="subcellular location">
    <subcellularLocation>
        <location evidence="1">Nucleus</location>
    </subcellularLocation>
</comment>
<dbReference type="Proteomes" id="UP000029121">
    <property type="component" value="Unassembled WGS sequence"/>
</dbReference>
<evidence type="ECO:0000256" key="4">
    <source>
        <dbReference type="ARBA" id="ARBA00022833"/>
    </source>
</evidence>
<reference evidence="12" key="1">
    <citation type="journal article" date="2013" name="Nat. Genet.">
        <title>The Capsella rubella genome and the genomic consequences of rapid mating system evolution.</title>
        <authorList>
            <person name="Slotte T."/>
            <person name="Hazzouri K.M."/>
            <person name="Agren J.A."/>
            <person name="Koenig D."/>
            <person name="Maumus F."/>
            <person name="Guo Y.L."/>
            <person name="Steige K."/>
            <person name="Platts A.E."/>
            <person name="Escobar J.S."/>
            <person name="Newman L.K."/>
            <person name="Wang W."/>
            <person name="Mandakova T."/>
            <person name="Vello E."/>
            <person name="Smith L.M."/>
            <person name="Henz S.R."/>
            <person name="Steffen J."/>
            <person name="Takuno S."/>
            <person name="Brandvain Y."/>
            <person name="Coop G."/>
            <person name="Andolfatto P."/>
            <person name="Hu T.T."/>
            <person name="Blanchette M."/>
            <person name="Clark R.M."/>
            <person name="Quesneville H."/>
            <person name="Nordborg M."/>
            <person name="Gaut B.S."/>
            <person name="Lysak M.A."/>
            <person name="Jenkins J."/>
            <person name="Grimwood J."/>
            <person name="Chapman J."/>
            <person name="Prochnik S."/>
            <person name="Shu S."/>
            <person name="Rokhsar D."/>
            <person name="Schmutz J."/>
            <person name="Weigel D."/>
            <person name="Wright S.I."/>
        </authorList>
    </citation>
    <scope>NUCLEOTIDE SEQUENCE [LARGE SCALE GENOMIC DNA]</scope>
    <source>
        <strain evidence="12">cv. Monte Gargano</strain>
    </source>
</reference>
<dbReference type="eggNOG" id="KOG1121">
    <property type="taxonomic scope" value="Eukaryota"/>
</dbReference>
<dbReference type="InterPro" id="IPR012337">
    <property type="entry name" value="RNaseH-like_sf"/>
</dbReference>
<evidence type="ECO:0000256" key="6">
    <source>
        <dbReference type="ARBA" id="ARBA00023125"/>
    </source>
</evidence>
<organism evidence="11 12">
    <name type="scientific">Capsella rubella</name>
    <dbReference type="NCBI Taxonomy" id="81985"/>
    <lineage>
        <taxon>Eukaryota</taxon>
        <taxon>Viridiplantae</taxon>
        <taxon>Streptophyta</taxon>
        <taxon>Embryophyta</taxon>
        <taxon>Tracheophyta</taxon>
        <taxon>Spermatophyta</taxon>
        <taxon>Magnoliopsida</taxon>
        <taxon>eudicotyledons</taxon>
        <taxon>Gunneridae</taxon>
        <taxon>Pentapetalae</taxon>
        <taxon>rosids</taxon>
        <taxon>malvids</taxon>
        <taxon>Brassicales</taxon>
        <taxon>Brassicaceae</taxon>
        <taxon>Camelineae</taxon>
        <taxon>Capsella</taxon>
    </lineage>
</organism>
<evidence type="ECO:0008006" key="13">
    <source>
        <dbReference type="Google" id="ProtNLM"/>
    </source>
</evidence>
<dbReference type="GO" id="GO:0005634">
    <property type="term" value="C:nucleus"/>
    <property type="evidence" value="ECO:0007669"/>
    <property type="project" value="UniProtKB-SubCell"/>
</dbReference>
<dbReference type="GO" id="GO:0046983">
    <property type="term" value="F:protein dimerization activity"/>
    <property type="evidence" value="ECO:0007669"/>
    <property type="project" value="InterPro"/>
</dbReference>
<keyword evidence="12" id="KW-1185">Reference proteome</keyword>
<evidence type="ECO:0000256" key="3">
    <source>
        <dbReference type="ARBA" id="ARBA00022771"/>
    </source>
</evidence>
<evidence type="ECO:0000259" key="9">
    <source>
        <dbReference type="Pfam" id="PF02892"/>
    </source>
</evidence>
<protein>
    <recommendedName>
        <fullName evidence="13">BED-type domain-containing protein</fullName>
    </recommendedName>
</protein>
<dbReference type="InterPro" id="IPR052035">
    <property type="entry name" value="ZnF_BED_domain_contain"/>
</dbReference>